<name>A0A9W9VH30_9EURO</name>
<dbReference type="RefSeq" id="XP_056482996.1">
    <property type="nucleotide sequence ID" value="XM_056636966.1"/>
</dbReference>
<dbReference type="OrthoDB" id="3546279at2759"/>
<organism evidence="1 2">
    <name type="scientific">Penicillium cosmopolitanum</name>
    <dbReference type="NCBI Taxonomy" id="1131564"/>
    <lineage>
        <taxon>Eukaryota</taxon>
        <taxon>Fungi</taxon>
        <taxon>Dikarya</taxon>
        <taxon>Ascomycota</taxon>
        <taxon>Pezizomycotina</taxon>
        <taxon>Eurotiomycetes</taxon>
        <taxon>Eurotiomycetidae</taxon>
        <taxon>Eurotiales</taxon>
        <taxon>Aspergillaceae</taxon>
        <taxon>Penicillium</taxon>
    </lineage>
</organism>
<accession>A0A9W9VH30</accession>
<dbReference type="EMBL" id="JAPZBU010000011">
    <property type="protein sequence ID" value="KAJ5379210.1"/>
    <property type="molecule type" value="Genomic_DNA"/>
</dbReference>
<reference evidence="1" key="2">
    <citation type="journal article" date="2023" name="IMA Fungus">
        <title>Comparative genomic study of the Penicillium genus elucidates a diverse pangenome and 15 lateral gene transfer events.</title>
        <authorList>
            <person name="Petersen C."/>
            <person name="Sorensen T."/>
            <person name="Nielsen M.R."/>
            <person name="Sondergaard T.E."/>
            <person name="Sorensen J.L."/>
            <person name="Fitzpatrick D.A."/>
            <person name="Frisvad J.C."/>
            <person name="Nielsen K.L."/>
        </authorList>
    </citation>
    <scope>NUCLEOTIDE SEQUENCE</scope>
    <source>
        <strain evidence="1">IBT 29677</strain>
    </source>
</reference>
<evidence type="ECO:0000313" key="2">
    <source>
        <dbReference type="Proteomes" id="UP001147747"/>
    </source>
</evidence>
<dbReference type="GeneID" id="81375946"/>
<keyword evidence="2" id="KW-1185">Reference proteome</keyword>
<proteinExistence type="predicted"/>
<evidence type="ECO:0000313" key="1">
    <source>
        <dbReference type="EMBL" id="KAJ5379210.1"/>
    </source>
</evidence>
<dbReference type="Proteomes" id="UP001147747">
    <property type="component" value="Unassembled WGS sequence"/>
</dbReference>
<sequence length="117" mass="13712">MQHFPYLLRQSHDTVSDEDWQAYTDASGEHPNVLASRVVFFPTYIKPRFLQLLVMLRPRSLAILAHIIAISSSVKNCWIIARTPFREINAIHEYLGPEWSQYTEWPMDLVRHMSDKA</sequence>
<dbReference type="GO" id="GO:0003677">
    <property type="term" value="F:DNA binding"/>
    <property type="evidence" value="ECO:0007669"/>
    <property type="project" value="UniProtKB-KW"/>
</dbReference>
<dbReference type="AlphaFoldDB" id="A0A9W9VH30"/>
<gene>
    <name evidence="1" type="ORF">N7509_012329</name>
</gene>
<protein>
    <submittedName>
        <fullName evidence="1">Zn(2)-C6 fungal-type DNA-binding domain-containing protein</fullName>
    </submittedName>
</protein>
<reference evidence="1" key="1">
    <citation type="submission" date="2022-12" db="EMBL/GenBank/DDBJ databases">
        <authorList>
            <person name="Petersen C."/>
        </authorList>
    </citation>
    <scope>NUCLEOTIDE SEQUENCE</scope>
    <source>
        <strain evidence="1">IBT 29677</strain>
    </source>
</reference>
<comment type="caution">
    <text evidence="1">The sequence shown here is derived from an EMBL/GenBank/DDBJ whole genome shotgun (WGS) entry which is preliminary data.</text>
</comment>
<keyword evidence="1" id="KW-0238">DNA-binding</keyword>